<dbReference type="PROSITE" id="PS50053">
    <property type="entry name" value="UBIQUITIN_2"/>
    <property type="match status" value="1"/>
</dbReference>
<dbReference type="InterPro" id="IPR019956">
    <property type="entry name" value="Ubiquitin_dom"/>
</dbReference>
<dbReference type="AlphaFoldDB" id="A0A815RX48"/>
<feature type="domain" description="AN1-type" evidence="7">
    <location>
        <begin position="915"/>
        <end position="962"/>
    </location>
</feature>
<evidence type="ECO:0008006" key="10">
    <source>
        <dbReference type="Google" id="ProtNLM"/>
    </source>
</evidence>
<reference evidence="8" key="1">
    <citation type="submission" date="2021-02" db="EMBL/GenBank/DDBJ databases">
        <authorList>
            <person name="Nowell W R."/>
        </authorList>
    </citation>
    <scope>NUCLEOTIDE SEQUENCE</scope>
</reference>
<feature type="compositionally biased region" description="Basic and acidic residues" evidence="5">
    <location>
        <begin position="181"/>
        <end position="203"/>
    </location>
</feature>
<evidence type="ECO:0000256" key="4">
    <source>
        <dbReference type="PROSITE-ProRule" id="PRU00449"/>
    </source>
</evidence>
<feature type="compositionally biased region" description="Low complexity" evidence="5">
    <location>
        <begin position="744"/>
        <end position="760"/>
    </location>
</feature>
<dbReference type="Gene3D" id="4.10.1110.10">
    <property type="entry name" value="AN1-like Zinc finger"/>
    <property type="match status" value="1"/>
</dbReference>
<evidence type="ECO:0000259" key="6">
    <source>
        <dbReference type="PROSITE" id="PS50053"/>
    </source>
</evidence>
<feature type="compositionally biased region" description="Low complexity" evidence="5">
    <location>
        <begin position="695"/>
        <end position="716"/>
    </location>
</feature>
<dbReference type="PANTHER" id="PTHR46728">
    <property type="entry name" value="AN1-TYPE ZINC FINGER PROTEIN 4"/>
    <property type="match status" value="1"/>
</dbReference>
<dbReference type="InterPro" id="IPR053061">
    <property type="entry name" value="AN1-type_zinc_finger"/>
</dbReference>
<evidence type="ECO:0000313" key="8">
    <source>
        <dbReference type="EMBL" id="CAF1480661.1"/>
    </source>
</evidence>
<dbReference type="Gene3D" id="3.10.20.90">
    <property type="entry name" value="Phosphatidylinositol 3-kinase Catalytic Subunit, Chain A, domain 1"/>
    <property type="match status" value="1"/>
</dbReference>
<dbReference type="SMART" id="SM00213">
    <property type="entry name" value="UBQ"/>
    <property type="match status" value="1"/>
</dbReference>
<feature type="region of interest" description="Disordered" evidence="5">
    <location>
        <begin position="733"/>
        <end position="800"/>
    </location>
</feature>
<keyword evidence="1" id="KW-0479">Metal-binding</keyword>
<dbReference type="PROSITE" id="PS51039">
    <property type="entry name" value="ZF_AN1"/>
    <property type="match status" value="1"/>
</dbReference>
<dbReference type="PRINTS" id="PR00348">
    <property type="entry name" value="UBIQUITIN"/>
</dbReference>
<dbReference type="PANTHER" id="PTHR46728:SF1">
    <property type="entry name" value="AN1-TYPE ZINC FINGER PROTEIN 4"/>
    <property type="match status" value="1"/>
</dbReference>
<evidence type="ECO:0000256" key="3">
    <source>
        <dbReference type="ARBA" id="ARBA00022833"/>
    </source>
</evidence>
<keyword evidence="3" id="KW-0862">Zinc</keyword>
<dbReference type="InterPro" id="IPR029071">
    <property type="entry name" value="Ubiquitin-like_domsf"/>
</dbReference>
<organism evidence="8 9">
    <name type="scientific">Adineta ricciae</name>
    <name type="common">Rotifer</name>
    <dbReference type="NCBI Taxonomy" id="249248"/>
    <lineage>
        <taxon>Eukaryota</taxon>
        <taxon>Metazoa</taxon>
        <taxon>Spiralia</taxon>
        <taxon>Gnathifera</taxon>
        <taxon>Rotifera</taxon>
        <taxon>Eurotatoria</taxon>
        <taxon>Bdelloidea</taxon>
        <taxon>Adinetida</taxon>
        <taxon>Adinetidae</taxon>
        <taxon>Adineta</taxon>
    </lineage>
</organism>
<feature type="region of interest" description="Disordered" evidence="5">
    <location>
        <begin position="262"/>
        <end position="290"/>
    </location>
</feature>
<feature type="region of interest" description="Disordered" evidence="5">
    <location>
        <begin position="320"/>
        <end position="366"/>
    </location>
</feature>
<feature type="compositionally biased region" description="Polar residues" evidence="5">
    <location>
        <begin position="761"/>
        <end position="785"/>
    </location>
</feature>
<keyword evidence="9" id="KW-1185">Reference proteome</keyword>
<dbReference type="InterPro" id="IPR000626">
    <property type="entry name" value="Ubiquitin-like_dom"/>
</dbReference>
<proteinExistence type="predicted"/>
<evidence type="ECO:0000313" key="9">
    <source>
        <dbReference type="Proteomes" id="UP000663828"/>
    </source>
</evidence>
<name>A0A815RX48_ADIRI</name>
<gene>
    <name evidence="8" type="ORF">XAT740_LOCUS38513</name>
</gene>
<dbReference type="SUPFAM" id="SSF118310">
    <property type="entry name" value="AN1-like Zinc finger"/>
    <property type="match status" value="1"/>
</dbReference>
<feature type="compositionally biased region" description="Polar residues" evidence="5">
    <location>
        <begin position="606"/>
        <end position="624"/>
    </location>
</feature>
<evidence type="ECO:0000256" key="5">
    <source>
        <dbReference type="SAM" id="MobiDB-lite"/>
    </source>
</evidence>
<feature type="compositionally biased region" description="Polar residues" evidence="5">
    <location>
        <begin position="262"/>
        <end position="281"/>
    </location>
</feature>
<evidence type="ECO:0000256" key="1">
    <source>
        <dbReference type="ARBA" id="ARBA00022723"/>
    </source>
</evidence>
<protein>
    <recommendedName>
        <fullName evidence="10">AN1-type zinc finger protein 4</fullName>
    </recommendedName>
</protein>
<feature type="compositionally biased region" description="Acidic residues" evidence="5">
    <location>
        <begin position="321"/>
        <end position="337"/>
    </location>
</feature>
<dbReference type="EMBL" id="CAJNOR010004170">
    <property type="protein sequence ID" value="CAF1480661.1"/>
    <property type="molecule type" value="Genomic_DNA"/>
</dbReference>
<dbReference type="SMART" id="SM00154">
    <property type="entry name" value="ZnF_AN1"/>
    <property type="match status" value="1"/>
</dbReference>
<sequence>MLPTNQASPAPSHRCLIPINIETLAGSSFELLVSPYEQIQYIKRKIERREGIPVSHQHLVWKSNELKDESCLHDYKIEAGSTIKLVLAMRGGPVNTKRVPIEDSLLRDVSEYMESTRDDVVLNSDLLPSSSNKNVTFLVLRDGDQFNFFQVIDRGDGTLSPLSGSVSNASMYSTHETIAIEPERENNEKRQDDDRKTKEKMESIRSKLKTHAKKARRKPPIDFDHLISCFLFKDVLTLRPPSATKQLKPNLIQHPPRNILIDSSSNLATNGNNSPLTVSSDQQQQQQSTPRLVPYKFASTNLFNTYNILAAAAIEQSDFLREEDSEDDEDSHDEDDEQQVHGEQLREQQILSPPTPLIPANSKKQQVLTSRSYSPSVFCQKKHHQYDQESYKKSLFHSRHQDRTTQNLIGQHESANTLDTYAQSSMNTILTTSYPSVTLGPVAQETAITTTTTSSGNETSTGTVLVDYISRISPTLHKQQVPIVSTSSRILSATMTKRASMCETSSVATNVECILDNEEKITSSSELVYQQSQTSPMLELLDDDMISPTNGLISAASIRDDKTEVSRKQTGDIQSRNETSLSKTIWTDDDDQLIIGDEYIGEERTSTSQSILSQHRNSSTSATVITPMPTLPSVIKKSTLPSTKQQFYHHHKPLNSDQQTTKLSPRPLMPFSLSKYRRIPANVHSITALQQQTYTGTSNASSNDSTNNGNTTNSTDSFSEHLILNKRIEILKPSGKQQSSHSCATSPITSTPSSAVSTTAMFTSSPSQSKRNISQQQPETKSLGTTGIVPPPSSSSSLMPLDNAKVTIETIGPKTVTALLRQNATIEPVDTSRGMGKHLVSLLTTASKETTSVKPNYKQSSRDVVIEERFKLDSKLTNPWSSTTTNNSTTMSSSLQSTAATIYNSNKLPSVIVNRKSTSKCFLCKKKTGLATTYQCRCGSSFCSEHRYPEAHACAFDYKAEGKRLIERNNPLITAPKLPKI</sequence>
<feature type="region of interest" description="Disordered" evidence="5">
    <location>
        <begin position="179"/>
        <end position="203"/>
    </location>
</feature>
<evidence type="ECO:0000256" key="2">
    <source>
        <dbReference type="ARBA" id="ARBA00022771"/>
    </source>
</evidence>
<accession>A0A815RX48</accession>
<dbReference type="CDD" id="cd01802">
    <property type="entry name" value="Ubl_ZFAND4"/>
    <property type="match status" value="1"/>
</dbReference>
<comment type="caution">
    <text evidence="8">The sequence shown here is derived from an EMBL/GenBank/DDBJ whole genome shotgun (WGS) entry which is preliminary data.</text>
</comment>
<dbReference type="GO" id="GO:0008270">
    <property type="term" value="F:zinc ion binding"/>
    <property type="evidence" value="ECO:0007669"/>
    <property type="project" value="UniProtKB-KW"/>
</dbReference>
<dbReference type="InterPro" id="IPR035896">
    <property type="entry name" value="AN1-like_Znf"/>
</dbReference>
<dbReference type="SUPFAM" id="SSF54236">
    <property type="entry name" value="Ubiquitin-like"/>
    <property type="match status" value="1"/>
</dbReference>
<evidence type="ECO:0000259" key="7">
    <source>
        <dbReference type="PROSITE" id="PS51039"/>
    </source>
</evidence>
<dbReference type="InterPro" id="IPR000058">
    <property type="entry name" value="Znf_AN1"/>
</dbReference>
<keyword evidence="2 4" id="KW-0863">Zinc-finger</keyword>
<feature type="domain" description="Ubiquitin-like" evidence="6">
    <location>
        <begin position="17"/>
        <end position="92"/>
    </location>
</feature>
<dbReference type="Proteomes" id="UP000663828">
    <property type="component" value="Unassembled WGS sequence"/>
</dbReference>
<dbReference type="Pfam" id="PF01428">
    <property type="entry name" value="zf-AN1"/>
    <property type="match status" value="1"/>
</dbReference>
<dbReference type="Pfam" id="PF00240">
    <property type="entry name" value="ubiquitin"/>
    <property type="match status" value="1"/>
</dbReference>
<feature type="region of interest" description="Disordered" evidence="5">
    <location>
        <begin position="694"/>
        <end position="716"/>
    </location>
</feature>
<feature type="region of interest" description="Disordered" evidence="5">
    <location>
        <begin position="605"/>
        <end position="625"/>
    </location>
</feature>